<organism evidence="1 2">
    <name type="scientific">Caerostris darwini</name>
    <dbReference type="NCBI Taxonomy" id="1538125"/>
    <lineage>
        <taxon>Eukaryota</taxon>
        <taxon>Metazoa</taxon>
        <taxon>Ecdysozoa</taxon>
        <taxon>Arthropoda</taxon>
        <taxon>Chelicerata</taxon>
        <taxon>Arachnida</taxon>
        <taxon>Araneae</taxon>
        <taxon>Araneomorphae</taxon>
        <taxon>Entelegynae</taxon>
        <taxon>Araneoidea</taxon>
        <taxon>Araneidae</taxon>
        <taxon>Caerostris</taxon>
    </lineage>
</organism>
<feature type="non-terminal residue" evidence="1">
    <location>
        <position position="1"/>
    </location>
</feature>
<sequence>YQNVQLLVFHLLVLCNDLHRLPHRLLLRCMVCPSVPTGSHLSGLFRVDGFPSEGDAVSSTLRQEHGRRKGTLWIDFLKNFSINPLKDLPVYESITVLIS</sequence>
<evidence type="ECO:0000313" key="1">
    <source>
        <dbReference type="EMBL" id="GIX72515.1"/>
    </source>
</evidence>
<proteinExistence type="predicted"/>
<accession>A0AAV4ML40</accession>
<keyword evidence="2" id="KW-1185">Reference proteome</keyword>
<dbReference type="AlphaFoldDB" id="A0AAV4ML40"/>
<protein>
    <submittedName>
        <fullName evidence="1">Uncharacterized protein</fullName>
    </submittedName>
</protein>
<reference evidence="1 2" key="1">
    <citation type="submission" date="2021-06" db="EMBL/GenBank/DDBJ databases">
        <title>Caerostris darwini draft genome.</title>
        <authorList>
            <person name="Kono N."/>
            <person name="Arakawa K."/>
        </authorList>
    </citation>
    <scope>NUCLEOTIDE SEQUENCE [LARGE SCALE GENOMIC DNA]</scope>
</reference>
<name>A0AAV4ML40_9ARAC</name>
<comment type="caution">
    <text evidence="1">The sequence shown here is derived from an EMBL/GenBank/DDBJ whole genome shotgun (WGS) entry which is preliminary data.</text>
</comment>
<dbReference type="Proteomes" id="UP001054837">
    <property type="component" value="Unassembled WGS sequence"/>
</dbReference>
<dbReference type="EMBL" id="BPLQ01000537">
    <property type="protein sequence ID" value="GIX72515.1"/>
    <property type="molecule type" value="Genomic_DNA"/>
</dbReference>
<evidence type="ECO:0000313" key="2">
    <source>
        <dbReference type="Proteomes" id="UP001054837"/>
    </source>
</evidence>
<gene>
    <name evidence="1" type="ORF">CDAR_489501</name>
</gene>